<dbReference type="NCBIfam" id="TIGR04056">
    <property type="entry name" value="OMP_RagA_SusC"/>
    <property type="match status" value="1"/>
</dbReference>
<keyword evidence="4 8" id="KW-0812">Transmembrane</keyword>
<comment type="caution">
    <text evidence="9">The sequence shown here is derived from an EMBL/GenBank/DDBJ whole genome shotgun (WGS) entry which is preliminary data.</text>
</comment>
<keyword evidence="6 8" id="KW-0472">Membrane</keyword>
<gene>
    <name evidence="9" type="ORF">ECE50_008215</name>
</gene>
<comment type="subcellular location">
    <subcellularLocation>
        <location evidence="1 8">Cell outer membrane</location>
        <topology evidence="1 8">Multi-pass membrane protein</topology>
    </subcellularLocation>
</comment>
<dbReference type="AlphaFoldDB" id="A0A433WBP8"/>
<evidence type="ECO:0000256" key="5">
    <source>
        <dbReference type="ARBA" id="ARBA00022729"/>
    </source>
</evidence>
<dbReference type="PANTHER" id="PTHR30069:SF29">
    <property type="entry name" value="HEMOGLOBIN AND HEMOGLOBIN-HAPTOGLOBIN-BINDING PROTEIN 1-RELATED"/>
    <property type="match status" value="1"/>
</dbReference>
<dbReference type="GO" id="GO:0044718">
    <property type="term" value="P:siderophore transmembrane transport"/>
    <property type="evidence" value="ECO:0007669"/>
    <property type="project" value="TreeGrafter"/>
</dbReference>
<evidence type="ECO:0000256" key="7">
    <source>
        <dbReference type="ARBA" id="ARBA00023237"/>
    </source>
</evidence>
<dbReference type="Gene3D" id="2.40.170.20">
    <property type="entry name" value="TonB-dependent receptor, beta-barrel domain"/>
    <property type="match status" value="1"/>
</dbReference>
<sequence length="1042" mass="113868">MPMKKALLFFLSVLMFTGLAAQNRTVSGKVTDATDNSPIPGVSVNIKGSNAGTVTGPDGSFKLQVAENATLTFSFIGYESQELKAGGRLTVALKKDLKALQEVVVTGVGTATDKRKVAIAVEAISAKDLPKVPAGSIDQAIVGKVAGAQISSISGQPGQQAAILLRGINTLGSTQPMIMVDGIQVNAGGNVNGSGGNLSSRLSDLDLSNVDRIEVIQGSAAATLYGAQGANGVIQIFTKKGAKNSRPKVTVNSRLSIDNAIVGDLSKAKNHFFNTDNEGNIVDGRGKRLQMTETGAWAQPGIPAITGELLNNKPYKEQTYDQVKQVMRKNVLTTNNNISITGGGPSSDYLFSASNLNQESVITGSYNRTNLTANIGVELFKNFTIRNVTQVVYSNNSTGGITGRNNIYSGLASAITSRQFWDLTYKDAAGNYVANPEGQNSVNPFYTYQFRDNNSKTTRVVENINLNYKFPKFVEVDYKFGIDNYRYDFTDFIKYQLSVKTPGPGLDPRAGQLTFDRDNETLTNSLLSVYVKTDFQKDFGWKIPIQTSTQLAYDWRKRVYQNVQSIGTGFAEFPPYSLSTANTRTASQDETHFTTYGYMINQRIDYGSLFGVSGGVRIDYSSAFGAGSSAFVFPRGDAYFRLGELLKSATVYELKLRGAYGQAGTQPGSYDRRITFNSGQIGDNSYLSVKTTAQNPLLNVQVSRETEAGMDLGLDLHSNSWLQRINLSATYWKRTSQDVIYDIDLQPSIGSGNIKTNGITIKGSGFQFSLDADMYSSRSFDWKFGVRFGQQRSIIDNISNHSDIAIGSGGSGQFVLREKETVGAFFGKKALSSVDQLGPNGKPYIPDADQSKYTVVNGMVVNKTTKAVQFTTDQVAIGDPTPKFNITFTNSFTLYKNLNLSFQVDWVYGHDIYNQTKQWMYRDLIHSDLDKEITVDGKTGAFVGYYNSLYNTNTTNSFFVEKGSFARLRDLSLSYDFARVLRGNLFSQLQLIVSGRNLVTISNYSGMDPESAANLNDPLRRGLDLNNFPNFKSVQVGLTAGF</sequence>
<name>A0A433WBP8_9BACT</name>
<evidence type="ECO:0000256" key="3">
    <source>
        <dbReference type="ARBA" id="ARBA00022452"/>
    </source>
</evidence>
<dbReference type="Gene3D" id="2.60.40.1120">
    <property type="entry name" value="Carboxypeptidase-like, regulatory domain"/>
    <property type="match status" value="1"/>
</dbReference>
<protein>
    <submittedName>
        <fullName evidence="9">SusC/RagA family TonB-linked outer membrane protein</fullName>
    </submittedName>
</protein>
<dbReference type="Pfam" id="PF07715">
    <property type="entry name" value="Plug"/>
    <property type="match status" value="1"/>
</dbReference>
<comment type="similarity">
    <text evidence="8">Belongs to the TonB-dependent receptor family.</text>
</comment>
<evidence type="ECO:0000256" key="2">
    <source>
        <dbReference type="ARBA" id="ARBA00022448"/>
    </source>
</evidence>
<dbReference type="InterPro" id="IPR037066">
    <property type="entry name" value="Plug_dom_sf"/>
</dbReference>
<dbReference type="Proteomes" id="UP000281028">
    <property type="component" value="Unassembled WGS sequence"/>
</dbReference>
<dbReference type="GO" id="GO:0009279">
    <property type="term" value="C:cell outer membrane"/>
    <property type="evidence" value="ECO:0007669"/>
    <property type="project" value="UniProtKB-SubCell"/>
</dbReference>
<keyword evidence="7 8" id="KW-0998">Cell outer membrane</keyword>
<dbReference type="InterPro" id="IPR012910">
    <property type="entry name" value="Plug_dom"/>
</dbReference>
<dbReference type="SUPFAM" id="SSF56935">
    <property type="entry name" value="Porins"/>
    <property type="match status" value="1"/>
</dbReference>
<dbReference type="OrthoDB" id="9768177at2"/>
<evidence type="ECO:0000256" key="6">
    <source>
        <dbReference type="ARBA" id="ARBA00023136"/>
    </source>
</evidence>
<proteinExistence type="inferred from homology"/>
<dbReference type="InterPro" id="IPR036942">
    <property type="entry name" value="Beta-barrel_TonB_sf"/>
</dbReference>
<organism evidence="9 10">
    <name type="scientific">Chitinophaga solisilvae</name>
    <dbReference type="NCBI Taxonomy" id="1233460"/>
    <lineage>
        <taxon>Bacteria</taxon>
        <taxon>Pseudomonadati</taxon>
        <taxon>Bacteroidota</taxon>
        <taxon>Chitinophagia</taxon>
        <taxon>Chitinophagales</taxon>
        <taxon>Chitinophagaceae</taxon>
        <taxon>Chitinophaga</taxon>
    </lineage>
</organism>
<dbReference type="InterPro" id="IPR039426">
    <property type="entry name" value="TonB-dep_rcpt-like"/>
</dbReference>
<reference evidence="9" key="1">
    <citation type="submission" date="2020-05" db="EMBL/GenBank/DDBJ databases">
        <title>Chitinophaga laudate sp. nov., isolated from a tropical peat swamp.</title>
        <authorList>
            <person name="Goh C.B.S."/>
            <person name="Lee M.S."/>
            <person name="Parimannan S."/>
            <person name="Pasbakhsh P."/>
            <person name="Yule C.M."/>
            <person name="Rajandas H."/>
            <person name="Loke S."/>
            <person name="Croft L."/>
            <person name="Tan J.B.L."/>
        </authorList>
    </citation>
    <scope>NUCLEOTIDE SEQUENCE</scope>
    <source>
        <strain evidence="9">Mgbs1</strain>
    </source>
</reference>
<dbReference type="PROSITE" id="PS52016">
    <property type="entry name" value="TONB_DEPENDENT_REC_3"/>
    <property type="match status" value="1"/>
</dbReference>
<dbReference type="InterPro" id="IPR023996">
    <property type="entry name" value="TonB-dep_OMP_SusC/RagA"/>
</dbReference>
<keyword evidence="10" id="KW-1185">Reference proteome</keyword>
<dbReference type="InterPro" id="IPR008969">
    <property type="entry name" value="CarboxyPept-like_regulatory"/>
</dbReference>
<dbReference type="PANTHER" id="PTHR30069">
    <property type="entry name" value="TONB-DEPENDENT OUTER MEMBRANE RECEPTOR"/>
    <property type="match status" value="1"/>
</dbReference>
<dbReference type="Gene3D" id="2.170.130.10">
    <property type="entry name" value="TonB-dependent receptor, plug domain"/>
    <property type="match status" value="1"/>
</dbReference>
<dbReference type="SUPFAM" id="SSF49464">
    <property type="entry name" value="Carboxypeptidase regulatory domain-like"/>
    <property type="match status" value="1"/>
</dbReference>
<evidence type="ECO:0000313" key="9">
    <source>
        <dbReference type="EMBL" id="NSL86811.1"/>
    </source>
</evidence>
<dbReference type="GO" id="GO:0015344">
    <property type="term" value="F:siderophore uptake transmembrane transporter activity"/>
    <property type="evidence" value="ECO:0007669"/>
    <property type="project" value="TreeGrafter"/>
</dbReference>
<dbReference type="Pfam" id="PF13715">
    <property type="entry name" value="CarbopepD_reg_2"/>
    <property type="match status" value="1"/>
</dbReference>
<dbReference type="EMBL" id="RIAR02000001">
    <property type="protein sequence ID" value="NSL86811.1"/>
    <property type="molecule type" value="Genomic_DNA"/>
</dbReference>
<accession>A0A433WBP8</accession>
<keyword evidence="5" id="KW-0732">Signal</keyword>
<keyword evidence="2 8" id="KW-0813">Transport</keyword>
<keyword evidence="3 8" id="KW-1134">Transmembrane beta strand</keyword>
<evidence type="ECO:0000256" key="1">
    <source>
        <dbReference type="ARBA" id="ARBA00004571"/>
    </source>
</evidence>
<evidence type="ECO:0000256" key="4">
    <source>
        <dbReference type="ARBA" id="ARBA00022692"/>
    </source>
</evidence>
<evidence type="ECO:0000313" key="10">
    <source>
        <dbReference type="Proteomes" id="UP000281028"/>
    </source>
</evidence>
<evidence type="ECO:0000256" key="8">
    <source>
        <dbReference type="PROSITE-ProRule" id="PRU01360"/>
    </source>
</evidence>